<dbReference type="InterPro" id="IPR036259">
    <property type="entry name" value="MFS_trans_sf"/>
</dbReference>
<evidence type="ECO:0000256" key="1">
    <source>
        <dbReference type="ARBA" id="ARBA00004651"/>
    </source>
</evidence>
<feature type="transmembrane region" description="Helical" evidence="5">
    <location>
        <begin position="333"/>
        <end position="351"/>
    </location>
</feature>
<feature type="transmembrane region" description="Helical" evidence="5">
    <location>
        <begin position="101"/>
        <end position="120"/>
    </location>
</feature>
<evidence type="ECO:0000256" key="4">
    <source>
        <dbReference type="ARBA" id="ARBA00023136"/>
    </source>
</evidence>
<sequence length="444" mass="46207">MTTTDKTGAVSAFSEPIRKVSGGWIALFATAWLGIWMAQLTPIQLLLPKQIEEQLRAASWVDNVVAFGIISAIAGVCALVAFPLSGALSDRTVSRFGRRRPWILAGTVLFAVSLVLLGVQSTMVGIGVFWSLSLIGFCVVTAAVTATISDRVPVNQRGYVSGWVSAPQAAGTILGILLVTILALSTFVGYLVVAVLLVVLVLPFLLKTPDAVLPAENRPPMSASALLAGLWINPRRFPDFGWTLLSRILVNLGNALGTTLLLYFLMFGLSRGETAEDDLLLLTAVYMVFFIASALLVGKLSDRLGKRKLFVYIAAYLQALAALILAFVPDFTIAIAAAGLLGLGYGSFMAVDQALATQVLPDAQSRGKDLGIMNIATAVPQAVAPLLGACIVVVCAGLATNGIEVGSSDAGFAGANAGFAGLFVASALTAALGGLAIVPIKSVA</sequence>
<dbReference type="PROSITE" id="PS50850">
    <property type="entry name" value="MFS"/>
    <property type="match status" value="1"/>
</dbReference>
<dbReference type="Pfam" id="PF13347">
    <property type="entry name" value="MFS_2"/>
    <property type="match status" value="1"/>
</dbReference>
<name>A0A916WNK9_9MICO</name>
<keyword evidence="2 5" id="KW-0812">Transmembrane</keyword>
<organism evidence="7 8">
    <name type="scientific">Conyzicola nivalis</name>
    <dbReference type="NCBI Taxonomy" id="1477021"/>
    <lineage>
        <taxon>Bacteria</taxon>
        <taxon>Bacillati</taxon>
        <taxon>Actinomycetota</taxon>
        <taxon>Actinomycetes</taxon>
        <taxon>Micrococcales</taxon>
        <taxon>Microbacteriaceae</taxon>
        <taxon>Conyzicola</taxon>
    </lineage>
</organism>
<protein>
    <submittedName>
        <fullName evidence="7">MFS transporter</fullName>
    </submittedName>
</protein>
<dbReference type="EMBL" id="BMGB01000002">
    <property type="protein sequence ID" value="GGB15040.1"/>
    <property type="molecule type" value="Genomic_DNA"/>
</dbReference>
<reference evidence="7" key="1">
    <citation type="journal article" date="2014" name="Int. J. Syst. Evol. Microbiol.">
        <title>Complete genome sequence of Corynebacterium casei LMG S-19264T (=DSM 44701T), isolated from a smear-ripened cheese.</title>
        <authorList>
            <consortium name="US DOE Joint Genome Institute (JGI-PGF)"/>
            <person name="Walter F."/>
            <person name="Albersmeier A."/>
            <person name="Kalinowski J."/>
            <person name="Ruckert C."/>
        </authorList>
    </citation>
    <scope>NUCLEOTIDE SEQUENCE</scope>
    <source>
        <strain evidence="7">CGMCC 1.12813</strain>
    </source>
</reference>
<feature type="transmembrane region" description="Helical" evidence="5">
    <location>
        <begin position="160"/>
        <end position="181"/>
    </location>
</feature>
<evidence type="ECO:0000313" key="8">
    <source>
        <dbReference type="Proteomes" id="UP000606922"/>
    </source>
</evidence>
<feature type="transmembrane region" description="Helical" evidence="5">
    <location>
        <begin position="244"/>
        <end position="267"/>
    </location>
</feature>
<accession>A0A916WNK9</accession>
<evidence type="ECO:0000313" key="7">
    <source>
        <dbReference type="EMBL" id="GGB15040.1"/>
    </source>
</evidence>
<keyword evidence="3 5" id="KW-1133">Transmembrane helix</keyword>
<feature type="domain" description="Major facilitator superfamily (MFS) profile" evidence="6">
    <location>
        <begin position="27"/>
        <end position="444"/>
    </location>
</feature>
<feature type="transmembrane region" description="Helical" evidence="5">
    <location>
        <begin position="279"/>
        <end position="297"/>
    </location>
</feature>
<dbReference type="Gene3D" id="1.20.1720.10">
    <property type="entry name" value="Multidrug resistance protein D"/>
    <property type="match status" value="1"/>
</dbReference>
<dbReference type="InterPro" id="IPR020846">
    <property type="entry name" value="MFS_dom"/>
</dbReference>
<dbReference type="GO" id="GO:0005886">
    <property type="term" value="C:plasma membrane"/>
    <property type="evidence" value="ECO:0007669"/>
    <property type="project" value="UniProtKB-SubCell"/>
</dbReference>
<gene>
    <name evidence="7" type="ORF">GCM10010979_32050</name>
</gene>
<dbReference type="AlphaFoldDB" id="A0A916WNK9"/>
<feature type="transmembrane region" description="Helical" evidence="5">
    <location>
        <begin position="187"/>
        <end position="206"/>
    </location>
</feature>
<reference evidence="7" key="2">
    <citation type="submission" date="2020-09" db="EMBL/GenBank/DDBJ databases">
        <authorList>
            <person name="Sun Q."/>
            <person name="Zhou Y."/>
        </authorList>
    </citation>
    <scope>NUCLEOTIDE SEQUENCE</scope>
    <source>
        <strain evidence="7">CGMCC 1.12813</strain>
    </source>
</reference>
<dbReference type="SUPFAM" id="SSF103473">
    <property type="entry name" value="MFS general substrate transporter"/>
    <property type="match status" value="1"/>
</dbReference>
<dbReference type="PANTHER" id="PTHR23528">
    <property type="match status" value="1"/>
</dbReference>
<dbReference type="Proteomes" id="UP000606922">
    <property type="component" value="Unassembled WGS sequence"/>
</dbReference>
<feature type="transmembrane region" description="Helical" evidence="5">
    <location>
        <begin position="372"/>
        <end position="399"/>
    </location>
</feature>
<feature type="transmembrane region" description="Helical" evidence="5">
    <location>
        <begin position="309"/>
        <end position="327"/>
    </location>
</feature>
<keyword evidence="8" id="KW-1185">Reference proteome</keyword>
<feature type="transmembrane region" description="Helical" evidence="5">
    <location>
        <begin position="65"/>
        <end position="89"/>
    </location>
</feature>
<comment type="caution">
    <text evidence="7">The sequence shown here is derived from an EMBL/GenBank/DDBJ whole genome shotgun (WGS) entry which is preliminary data.</text>
</comment>
<evidence type="ECO:0000256" key="2">
    <source>
        <dbReference type="ARBA" id="ARBA00022692"/>
    </source>
</evidence>
<feature type="transmembrane region" description="Helical" evidence="5">
    <location>
        <begin position="419"/>
        <end position="440"/>
    </location>
</feature>
<evidence type="ECO:0000256" key="5">
    <source>
        <dbReference type="SAM" id="Phobius"/>
    </source>
</evidence>
<feature type="transmembrane region" description="Helical" evidence="5">
    <location>
        <begin position="126"/>
        <end position="148"/>
    </location>
</feature>
<dbReference type="PANTHER" id="PTHR23528:SF1">
    <property type="entry name" value="MAJOR FACILITATOR SUPERFAMILY (MFS) PROFILE DOMAIN-CONTAINING PROTEIN"/>
    <property type="match status" value="1"/>
</dbReference>
<comment type="subcellular location">
    <subcellularLocation>
        <location evidence="1">Cell membrane</location>
        <topology evidence="1">Multi-pass membrane protein</topology>
    </subcellularLocation>
</comment>
<dbReference type="RefSeq" id="WP_188511750.1">
    <property type="nucleotide sequence ID" value="NZ_BMGB01000002.1"/>
</dbReference>
<evidence type="ECO:0000259" key="6">
    <source>
        <dbReference type="PROSITE" id="PS50850"/>
    </source>
</evidence>
<dbReference type="Gene3D" id="1.20.1250.20">
    <property type="entry name" value="MFS general substrate transporter like domains"/>
    <property type="match status" value="1"/>
</dbReference>
<feature type="transmembrane region" description="Helical" evidence="5">
    <location>
        <begin position="24"/>
        <end position="45"/>
    </location>
</feature>
<keyword evidence="4 5" id="KW-0472">Membrane</keyword>
<proteinExistence type="predicted"/>
<evidence type="ECO:0000256" key="3">
    <source>
        <dbReference type="ARBA" id="ARBA00022989"/>
    </source>
</evidence>
<dbReference type="GO" id="GO:0022857">
    <property type="term" value="F:transmembrane transporter activity"/>
    <property type="evidence" value="ECO:0007669"/>
    <property type="project" value="InterPro"/>
</dbReference>